<dbReference type="Proteomes" id="UP000018439">
    <property type="component" value="Chromosome"/>
</dbReference>
<reference evidence="2 3" key="1">
    <citation type="journal article" date="2011" name="Stand. Genomic Sci.">
        <title>Non-contiguous finished genome sequence of Bacteroides coprosuis type strain (PC139).</title>
        <authorList>
            <person name="Land M."/>
            <person name="Held B."/>
            <person name="Gronow S."/>
            <person name="Abt B."/>
            <person name="Lucas S."/>
            <person name="Del Rio T.G."/>
            <person name="Nolan M."/>
            <person name="Tice H."/>
            <person name="Cheng J.F."/>
            <person name="Pitluck S."/>
            <person name="Liolios K."/>
            <person name="Pagani I."/>
            <person name="Ivanova N."/>
            <person name="Mavromatis K."/>
            <person name="Mikhailova N."/>
            <person name="Pati A."/>
            <person name="Tapia R."/>
            <person name="Han C."/>
            <person name="Goodwin L."/>
            <person name="Chen A."/>
            <person name="Palaniappan K."/>
            <person name="Hauser L."/>
            <person name="Brambilla E.M."/>
            <person name="Rohde M."/>
            <person name="Goker M."/>
            <person name="Detter J.C."/>
            <person name="Woyke T."/>
            <person name="Bristow J."/>
            <person name="Eisen J.A."/>
            <person name="Markowitz V."/>
            <person name="Hugenholtz P."/>
            <person name="Kyrpides N.C."/>
            <person name="Klenk H.P."/>
            <person name="Lapidus A."/>
        </authorList>
    </citation>
    <scope>NUCLEOTIDE SEQUENCE</scope>
    <source>
        <strain evidence="2 3">DSM 18011</strain>
    </source>
</reference>
<protein>
    <submittedName>
        <fullName evidence="2">GCN5-related N-acetyltransferase</fullName>
    </submittedName>
</protein>
<dbReference type="CDD" id="cd04301">
    <property type="entry name" value="NAT_SF"/>
    <property type="match status" value="1"/>
</dbReference>
<dbReference type="OrthoDB" id="9127144at2"/>
<evidence type="ECO:0000313" key="3">
    <source>
        <dbReference type="Proteomes" id="UP000018439"/>
    </source>
</evidence>
<organism evidence="2 3">
    <name type="scientific">Bacteroides coprosuis DSM 18011</name>
    <dbReference type="NCBI Taxonomy" id="679937"/>
    <lineage>
        <taxon>Bacteria</taxon>
        <taxon>Pseudomonadati</taxon>
        <taxon>Bacteroidota</taxon>
        <taxon>Bacteroidia</taxon>
        <taxon>Bacteroidales</taxon>
        <taxon>Bacteroidaceae</taxon>
        <taxon>Bacteroides</taxon>
    </lineage>
</organism>
<dbReference type="InterPro" id="IPR016181">
    <property type="entry name" value="Acyl_CoA_acyltransferase"/>
</dbReference>
<dbReference type="eggNOG" id="COG0456">
    <property type="taxonomic scope" value="Bacteria"/>
</dbReference>
<dbReference type="EMBL" id="CM001167">
    <property type="protein sequence ID" value="EGJ71545.1"/>
    <property type="molecule type" value="Genomic_DNA"/>
</dbReference>
<evidence type="ECO:0000313" key="2">
    <source>
        <dbReference type="EMBL" id="EGJ71545.1"/>
    </source>
</evidence>
<dbReference type="STRING" id="679937.Bcop_1347"/>
<dbReference type="HOGENOM" id="CLU_105077_1_1_10"/>
<evidence type="ECO:0000259" key="1">
    <source>
        <dbReference type="PROSITE" id="PS51186"/>
    </source>
</evidence>
<dbReference type="PROSITE" id="PS51186">
    <property type="entry name" value="GNAT"/>
    <property type="match status" value="1"/>
</dbReference>
<dbReference type="InterPro" id="IPR000182">
    <property type="entry name" value="GNAT_dom"/>
</dbReference>
<name>F3ZNW9_9BACE</name>
<feature type="domain" description="N-acetyltransferase" evidence="1">
    <location>
        <begin position="4"/>
        <end position="144"/>
    </location>
</feature>
<keyword evidence="3" id="KW-1185">Reference proteome</keyword>
<keyword evidence="2" id="KW-0808">Transferase</keyword>
<proteinExistence type="predicted"/>
<sequence length="172" mass="20465">MEWLRIKTTQDIYYVSFIKLFRASFPIFEQRTDAQFQQVMGDDRCHICVTLENKKVVGLVVYWLFKDYFYIEYLAIHPDERGKLRGTQMLSSLMLSISKNCILEIDPLCDEISKKRLKFYQGLGFETNSYVHTHPAYRREYKDHKLIVLSSSPLSEKGYNQYYQDLSKVVMK</sequence>
<dbReference type="AlphaFoldDB" id="F3ZNW9"/>
<accession>F3ZNW9</accession>
<dbReference type="Pfam" id="PF13508">
    <property type="entry name" value="Acetyltransf_7"/>
    <property type="match status" value="1"/>
</dbReference>
<dbReference type="Gene3D" id="3.40.630.30">
    <property type="match status" value="1"/>
</dbReference>
<dbReference type="GO" id="GO:0016747">
    <property type="term" value="F:acyltransferase activity, transferring groups other than amino-acyl groups"/>
    <property type="evidence" value="ECO:0007669"/>
    <property type="project" value="InterPro"/>
</dbReference>
<dbReference type="SUPFAM" id="SSF55729">
    <property type="entry name" value="Acyl-CoA N-acyltransferases (Nat)"/>
    <property type="match status" value="1"/>
</dbReference>
<gene>
    <name evidence="2" type="ORF">Bcop_1347</name>
</gene>